<accession>A0A4Y9J9M0</accession>
<evidence type="ECO:0000313" key="3">
    <source>
        <dbReference type="Proteomes" id="UP000297253"/>
    </source>
</evidence>
<evidence type="ECO:0000313" key="2">
    <source>
        <dbReference type="EMBL" id="TFU96674.1"/>
    </source>
</evidence>
<dbReference type="Gene3D" id="1.10.10.2910">
    <property type="match status" value="1"/>
</dbReference>
<dbReference type="EMBL" id="SPPD01000029">
    <property type="protein sequence ID" value="TFU96674.1"/>
    <property type="molecule type" value="Genomic_DNA"/>
</dbReference>
<sequence length="133" mass="15972">MMSPESVCAENGIDVVFFDGRGAKNKGIFNKNQKVILIDSYLDDHEKKKVIYHELGHKDHDPDYYKRNRELYELQADRNMIHHLLKEELTYYDDTKDFNYLHFMEKHKLKSMANEVMVKEEFNALVNENWQDK</sequence>
<reference evidence="2 3" key="1">
    <citation type="submission" date="2019-03" db="EMBL/GenBank/DDBJ databases">
        <title>Diversity of the mouse oral microbiome.</title>
        <authorList>
            <person name="Joseph S."/>
            <person name="Aduse-Opoku J."/>
            <person name="Curtis M."/>
            <person name="Wade W."/>
            <person name="Hashim A."/>
        </authorList>
    </citation>
    <scope>NUCLEOTIDE SEQUENCE [LARGE SCALE GENOMIC DNA]</scope>
    <source>
        <strain evidence="2 3">WM131</strain>
    </source>
</reference>
<proteinExistence type="predicted"/>
<feature type="domain" description="IrrE N-terminal-like" evidence="1">
    <location>
        <begin position="8"/>
        <end position="105"/>
    </location>
</feature>
<dbReference type="Proteomes" id="UP000297253">
    <property type="component" value="Unassembled WGS sequence"/>
</dbReference>
<evidence type="ECO:0000259" key="1">
    <source>
        <dbReference type="Pfam" id="PF06114"/>
    </source>
</evidence>
<name>A0A4Y9J9M0_9STRE</name>
<protein>
    <submittedName>
        <fullName evidence="2">ImmA/IrrE family metallo-endopeptidase</fullName>
    </submittedName>
</protein>
<dbReference type="InterPro" id="IPR010359">
    <property type="entry name" value="IrrE_HExxH"/>
</dbReference>
<dbReference type="OrthoDB" id="2243168at2"/>
<dbReference type="AlphaFoldDB" id="A0A4Y9J9M0"/>
<organism evidence="2 3">
    <name type="scientific">Streptococcus cuniculi</name>
    <dbReference type="NCBI Taxonomy" id="1432788"/>
    <lineage>
        <taxon>Bacteria</taxon>
        <taxon>Bacillati</taxon>
        <taxon>Bacillota</taxon>
        <taxon>Bacilli</taxon>
        <taxon>Lactobacillales</taxon>
        <taxon>Streptococcaceae</taxon>
        <taxon>Streptococcus</taxon>
    </lineage>
</organism>
<gene>
    <name evidence="2" type="ORF">E4T82_11530</name>
</gene>
<dbReference type="Pfam" id="PF06114">
    <property type="entry name" value="Peptidase_M78"/>
    <property type="match status" value="1"/>
</dbReference>
<comment type="caution">
    <text evidence="2">The sequence shown here is derived from an EMBL/GenBank/DDBJ whole genome shotgun (WGS) entry which is preliminary data.</text>
</comment>
<dbReference type="RefSeq" id="WP_135182926.1">
    <property type="nucleotide sequence ID" value="NZ_JADGKZ010000029.1"/>
</dbReference>